<sequence>MNTLETLYYKKKFGYQGSVKEGVILFFGKNQSVKLEKEDLKVLLNTFSGKTVPIGASRTNPPIGSLGDWLMKNITKVAIASYLAPVLITEGYAQKIDNFSIKFN</sequence>
<comment type="caution">
    <text evidence="1">The sequence shown here is derived from an EMBL/GenBank/DDBJ whole genome shotgun (WGS) entry which is preliminary data.</text>
</comment>
<proteinExistence type="predicted"/>
<name>A0A417Z0A7_9BACI</name>
<dbReference type="OrthoDB" id="9134908at2"/>
<dbReference type="AlphaFoldDB" id="A0A417Z0A7"/>
<reference evidence="1 2" key="1">
    <citation type="journal article" date="2017" name="Int. J. Syst. Evol. Microbiol.">
        <title>Bacillus notoginsengisoli sp. nov., a novel bacterium isolated from the rhizosphere of Panax notoginseng.</title>
        <authorList>
            <person name="Zhang M.Y."/>
            <person name="Cheng J."/>
            <person name="Cai Y."/>
            <person name="Zhang T.Y."/>
            <person name="Wu Y.Y."/>
            <person name="Manikprabhu D."/>
            <person name="Li W.J."/>
            <person name="Zhang Y.X."/>
        </authorList>
    </citation>
    <scope>NUCLEOTIDE SEQUENCE [LARGE SCALE GENOMIC DNA]</scope>
    <source>
        <strain evidence="1 2">JCM 30743</strain>
    </source>
</reference>
<dbReference type="Proteomes" id="UP000284416">
    <property type="component" value="Unassembled WGS sequence"/>
</dbReference>
<evidence type="ECO:0000313" key="2">
    <source>
        <dbReference type="Proteomes" id="UP000284416"/>
    </source>
</evidence>
<keyword evidence="2" id="KW-1185">Reference proteome</keyword>
<dbReference type="EMBL" id="QWEG01000001">
    <property type="protein sequence ID" value="RHW43466.1"/>
    <property type="molecule type" value="Genomic_DNA"/>
</dbReference>
<evidence type="ECO:0000313" key="1">
    <source>
        <dbReference type="EMBL" id="RHW43466.1"/>
    </source>
</evidence>
<accession>A0A417Z0A7</accession>
<protein>
    <submittedName>
        <fullName evidence="1">Uncharacterized protein</fullName>
    </submittedName>
</protein>
<organism evidence="1 2">
    <name type="scientific">Neobacillus notoginsengisoli</name>
    <dbReference type="NCBI Taxonomy" id="1578198"/>
    <lineage>
        <taxon>Bacteria</taxon>
        <taxon>Bacillati</taxon>
        <taxon>Bacillota</taxon>
        <taxon>Bacilli</taxon>
        <taxon>Bacillales</taxon>
        <taxon>Bacillaceae</taxon>
        <taxon>Neobacillus</taxon>
    </lineage>
</organism>
<dbReference type="RefSeq" id="WP_118919074.1">
    <property type="nucleotide sequence ID" value="NZ_QWEG01000001.1"/>
</dbReference>
<gene>
    <name evidence="1" type="ORF">D1B31_02055</name>
</gene>